<protein>
    <submittedName>
        <fullName evidence="3">Uncharacterized protein</fullName>
    </submittedName>
</protein>
<dbReference type="GO" id="GO:0043531">
    <property type="term" value="F:ADP binding"/>
    <property type="evidence" value="ECO:0007669"/>
    <property type="project" value="InterPro"/>
</dbReference>
<name>A0A2W1JIG3_9CYAN</name>
<dbReference type="PRINTS" id="PR00364">
    <property type="entry name" value="DISEASERSIST"/>
</dbReference>
<evidence type="ECO:0000313" key="4">
    <source>
        <dbReference type="Proteomes" id="UP000248857"/>
    </source>
</evidence>
<accession>A0A2W1JIG3</accession>
<proteinExistence type="predicted"/>
<feature type="domain" description="vWA-MoxR associated protein N-terminal HTH" evidence="2">
    <location>
        <begin position="1"/>
        <end position="85"/>
    </location>
</feature>
<dbReference type="InterPro" id="IPR027417">
    <property type="entry name" value="P-loop_NTPase"/>
</dbReference>
<dbReference type="OrthoDB" id="434800at2"/>
<evidence type="ECO:0000259" key="2">
    <source>
        <dbReference type="Pfam" id="PF26355"/>
    </source>
</evidence>
<comment type="caution">
    <text evidence="3">The sequence shown here is derived from an EMBL/GenBank/DDBJ whole genome shotgun (WGS) entry which is preliminary data.</text>
</comment>
<dbReference type="SUPFAM" id="SSF52540">
    <property type="entry name" value="P-loop containing nucleoside triphosphate hydrolases"/>
    <property type="match status" value="1"/>
</dbReference>
<evidence type="ECO:0000313" key="3">
    <source>
        <dbReference type="EMBL" id="PZD70862.1"/>
    </source>
</evidence>
<dbReference type="InterPro" id="IPR002182">
    <property type="entry name" value="NB-ARC"/>
</dbReference>
<feature type="domain" description="NB-ARC" evidence="1">
    <location>
        <begin position="136"/>
        <end position="234"/>
    </location>
</feature>
<organism evidence="3 4">
    <name type="scientific">Acaryochloris thomasi RCC1774</name>
    <dbReference type="NCBI Taxonomy" id="1764569"/>
    <lineage>
        <taxon>Bacteria</taxon>
        <taxon>Bacillati</taxon>
        <taxon>Cyanobacteriota</taxon>
        <taxon>Cyanophyceae</taxon>
        <taxon>Acaryochloridales</taxon>
        <taxon>Acaryochloridaceae</taxon>
        <taxon>Acaryochloris</taxon>
        <taxon>Acaryochloris thomasi</taxon>
    </lineage>
</organism>
<dbReference type="EMBL" id="PQWO01000026">
    <property type="protein sequence ID" value="PZD70862.1"/>
    <property type="molecule type" value="Genomic_DNA"/>
</dbReference>
<evidence type="ECO:0000259" key="1">
    <source>
        <dbReference type="Pfam" id="PF00931"/>
    </source>
</evidence>
<sequence>MNFEAVINNVNQAVLSHVGRALKPVERLVLQGAWQAKTYEQMAEECQYSLAYIKQVTGPRLWKLLSQVYSQKVSKKNVRVLLERHYSELREPTFAADPSPVEMAPSVDFALELQDQTQALWGNAPEVSVFHGRVQELATLKQWLVTDHCRLVALTGGAGIGKTALSVRCGHLLQDQFDAVIWRSLHQSPSVSDFVNDLLQSITQQSVEAGESLDHQLSRLMAVLRQHRYLIILDAGTAILQEGYLAGQYRDGYEGYGQFLERIGQQRHQSAVVFVSNEKPSEFDRWEGDTLPVRSLRLKGLKSDAEELLKERNLSHPEKWDDLIRLYRGNPLALKIVATMVKNIFGGDVSAFLGQQTIVFGDLNDILDEQFERLSALEQELLYWLAIEGQPIPLEKLQANLLSPISTGELFEALGSLLRRELIDRSADAGDILFSIEQPVVSHYVLGRLIDQIYAEIEAESQTLKIETLDLLRSHLIGFEDDPTQTKQQQRFIQQPIQDKLYRLFRDESVMETQLVAILAFLEDKPSLAVGYARNNLQILLGATLTFEARNELRRQI</sequence>
<dbReference type="Proteomes" id="UP000248857">
    <property type="component" value="Unassembled WGS sequence"/>
</dbReference>
<dbReference type="InterPro" id="IPR058651">
    <property type="entry name" value="HTH_VMAP-M9"/>
</dbReference>
<reference evidence="3 4" key="1">
    <citation type="journal article" date="2018" name="Sci. Rep.">
        <title>A novel species of the marine cyanobacterium Acaryochloris with a unique pigment content and lifestyle.</title>
        <authorList>
            <person name="Partensky F."/>
            <person name="Six C."/>
            <person name="Ratin M."/>
            <person name="Garczarek L."/>
            <person name="Vaulot D."/>
            <person name="Probert I."/>
            <person name="Calteau A."/>
            <person name="Gourvil P."/>
            <person name="Marie D."/>
            <person name="Grebert T."/>
            <person name="Bouchier C."/>
            <person name="Le Panse S."/>
            <person name="Gachenot M."/>
            <person name="Rodriguez F."/>
            <person name="Garrido J.L."/>
        </authorList>
    </citation>
    <scope>NUCLEOTIDE SEQUENCE [LARGE SCALE GENOMIC DNA]</scope>
    <source>
        <strain evidence="3 4">RCC1774</strain>
    </source>
</reference>
<dbReference type="AlphaFoldDB" id="A0A2W1JIG3"/>
<keyword evidence="4" id="KW-1185">Reference proteome</keyword>
<dbReference type="Gene3D" id="3.40.50.300">
    <property type="entry name" value="P-loop containing nucleotide triphosphate hydrolases"/>
    <property type="match status" value="1"/>
</dbReference>
<dbReference type="RefSeq" id="WP_110988604.1">
    <property type="nucleotide sequence ID" value="NZ_CAWNWM010000026.1"/>
</dbReference>
<dbReference type="Pfam" id="PF26355">
    <property type="entry name" value="HTH_VMAP-M9"/>
    <property type="match status" value="1"/>
</dbReference>
<gene>
    <name evidence="3" type="ORF">C1752_08856</name>
</gene>
<dbReference type="Pfam" id="PF00931">
    <property type="entry name" value="NB-ARC"/>
    <property type="match status" value="1"/>
</dbReference>